<reference evidence="2" key="1">
    <citation type="submission" date="2022-09" db="EMBL/GenBank/DDBJ databases">
        <title>Isolation and characterization of 3-chlorobenzoate degrading bacteria from soils in Shizuoka.</title>
        <authorList>
            <person name="Ifat A."/>
            <person name="Ogawa N."/>
            <person name="Kimbara K."/>
            <person name="Moriuchi R."/>
            <person name="Dohra H."/>
            <person name="Shintani M."/>
        </authorList>
    </citation>
    <scope>NUCLEOTIDE SEQUENCE</scope>
    <source>
        <strain evidence="2">19CS4-2</strain>
    </source>
</reference>
<dbReference type="InterPro" id="IPR032710">
    <property type="entry name" value="NTF2-like_dom_sf"/>
</dbReference>
<dbReference type="AlphaFoldDB" id="A0AA37IBZ1"/>
<dbReference type="InterPro" id="IPR027843">
    <property type="entry name" value="DUF4440"/>
</dbReference>
<dbReference type="Proteomes" id="UP001055111">
    <property type="component" value="Unassembled WGS sequence"/>
</dbReference>
<evidence type="ECO:0000313" key="3">
    <source>
        <dbReference type="Proteomes" id="UP001055111"/>
    </source>
</evidence>
<sequence length="124" mass="13982">MENVEQQLLSLEQARCEALLTADTAKLDELLSPRLVFTHAHGLSDTKDTFLEKMRQAKIVYRRLKTTEAKVIELNDSAILLCRLTADILVAGAPKQLDNRTLSVWAIEDEQFRLIAYQATPITA</sequence>
<protein>
    <submittedName>
        <fullName evidence="2">DUF4440 domain-containing protein</fullName>
    </submittedName>
</protein>
<evidence type="ECO:0000259" key="1">
    <source>
        <dbReference type="Pfam" id="PF14534"/>
    </source>
</evidence>
<name>A0AA37IBZ1_9BURK</name>
<feature type="domain" description="DUF4440" evidence="1">
    <location>
        <begin position="8"/>
        <end position="113"/>
    </location>
</feature>
<dbReference type="Pfam" id="PF14534">
    <property type="entry name" value="DUF4440"/>
    <property type="match status" value="1"/>
</dbReference>
<accession>A0AA37IBZ1</accession>
<dbReference type="Gene3D" id="3.10.450.50">
    <property type="match status" value="1"/>
</dbReference>
<dbReference type="EMBL" id="BPUS01000008">
    <property type="protein sequence ID" value="GJH27070.1"/>
    <property type="molecule type" value="Genomic_DNA"/>
</dbReference>
<dbReference type="SUPFAM" id="SSF54427">
    <property type="entry name" value="NTF2-like"/>
    <property type="match status" value="1"/>
</dbReference>
<gene>
    <name evidence="2" type="ORF">CBA19CS42_21160</name>
</gene>
<evidence type="ECO:0000313" key="2">
    <source>
        <dbReference type="EMBL" id="GJH27070.1"/>
    </source>
</evidence>
<comment type="caution">
    <text evidence="2">The sequence shown here is derived from an EMBL/GenBank/DDBJ whole genome shotgun (WGS) entry which is preliminary data.</text>
</comment>
<organism evidence="2 3">
    <name type="scientific">Caballeronia novacaledonica</name>
    <dbReference type="NCBI Taxonomy" id="1544861"/>
    <lineage>
        <taxon>Bacteria</taxon>
        <taxon>Pseudomonadati</taxon>
        <taxon>Pseudomonadota</taxon>
        <taxon>Betaproteobacteria</taxon>
        <taxon>Burkholderiales</taxon>
        <taxon>Burkholderiaceae</taxon>
        <taxon>Caballeronia</taxon>
    </lineage>
</organism>
<proteinExistence type="predicted"/>
<dbReference type="RefSeq" id="WP_238213738.1">
    <property type="nucleotide sequence ID" value="NZ_BPUS01000008.1"/>
</dbReference>